<organism evidence="3 4">
    <name type="scientific">Zizania palustris</name>
    <name type="common">Northern wild rice</name>
    <dbReference type="NCBI Taxonomy" id="103762"/>
    <lineage>
        <taxon>Eukaryota</taxon>
        <taxon>Viridiplantae</taxon>
        <taxon>Streptophyta</taxon>
        <taxon>Embryophyta</taxon>
        <taxon>Tracheophyta</taxon>
        <taxon>Spermatophyta</taxon>
        <taxon>Magnoliopsida</taxon>
        <taxon>Liliopsida</taxon>
        <taxon>Poales</taxon>
        <taxon>Poaceae</taxon>
        <taxon>BOP clade</taxon>
        <taxon>Oryzoideae</taxon>
        <taxon>Oryzeae</taxon>
        <taxon>Zizaniinae</taxon>
        <taxon>Zizania</taxon>
    </lineage>
</organism>
<sequence>MDKAPDLGSDFSQKLLLDLRRRRERLGLGLGSSSNAASALRDAHSSPQRPARSQKPQQGDPRVGRAEAGTNRSYQQGGNAIVRAGKSRHRDTPTAHSHQTVPFQGGGGGGGGGSKQKPENNIDVQMALALALSNRGKLQNIELVSRDGSIFFGEPGRTQSQVRHRGENYLVSSHAHVGKVAAGVQKLNDVLMAYSLGGGERDMGGRRSVDIGKELFRGAMDLEESLSMLVMLQEASDYMDGSGHGKGKVLLLEGRKNRKNSTRSQSSARLVEIVDEDSETEQPKNATSLSMQIVPHNKSRSFSPNSSPVLQLSTVTSNSKNNNSSIGHKDDSKVRMPNVIAKLMGLDNPPSTKVVHKGVEKFVKPEAVSRKDRRRNAVGGKFPIQIAGSERVFSTGQNMNFLPSEWKIGLKISEESESANVLASNTSPCPGVDKQTRQSLKQMLNKTENAETRGSLREGIHEDKKLTEETKHQKVASVGRRTDAGRKVDFLKRFRKISDSRPVTEEKHIVQEKNTSLGKKHATSMNKLLGRDSEDKSKRTREKFNKENIAIAEIRTAGKNGKTDQRMRQSYNNKQTDKHSIAKKSQNHHEMKSKTGIHNLEDSNSVKSEATKLKRQLPCTVETQHENGKHEKENGIGKPADSTHGDGCISDQSSKHTTEDTIAGVYTTGMVSPDQSMKQITEATTTGVDTDGSSDVVDQSATQIIDDTNSHTASKTTEILETFPEEEEHQKLQHMTGVKEQPMEGIGHDKKSSAPTDLQDQKMHVVSCDSFTENQFMLMKMLLKDQYLLETAKALVRIHVPVHVVHACADKWSEKSDALFSDIAREVIRRKAKRAEAMVEASMTRTANLKRQHLDDLIVELDGDIKSLNISKDSHRRGEDDTAENLQMALHRDIQNNHPDSNSMWDLGLDRIVDLPIERSEVVRDLEKNILSGIITDLARELIEASVRHGCRACEA</sequence>
<feature type="compositionally biased region" description="Basic and acidic residues" evidence="1">
    <location>
        <begin position="502"/>
        <end position="511"/>
    </location>
</feature>
<protein>
    <recommendedName>
        <fullName evidence="2">DUF3741 domain-containing protein</fullName>
    </recommendedName>
</protein>
<dbReference type="EMBL" id="JAAALK010000079">
    <property type="protein sequence ID" value="KAG8098367.1"/>
    <property type="molecule type" value="Genomic_DNA"/>
</dbReference>
<feature type="region of interest" description="Disordered" evidence="1">
    <location>
        <begin position="502"/>
        <end position="524"/>
    </location>
</feature>
<gene>
    <name evidence="3" type="ORF">GUJ93_ZPchr0013g34353</name>
</gene>
<feature type="compositionally biased region" description="Low complexity" evidence="1">
    <location>
        <begin position="31"/>
        <end position="40"/>
    </location>
</feature>
<feature type="compositionally biased region" description="Polar residues" evidence="1">
    <location>
        <begin position="300"/>
        <end position="316"/>
    </location>
</feature>
<keyword evidence="4" id="KW-1185">Reference proteome</keyword>
<feature type="region of interest" description="Disordered" evidence="1">
    <location>
        <begin position="257"/>
        <end position="331"/>
    </location>
</feature>
<evidence type="ECO:0000313" key="3">
    <source>
        <dbReference type="EMBL" id="KAG8098367.1"/>
    </source>
</evidence>
<dbReference type="PANTHER" id="PTHR34282:SF1">
    <property type="entry name" value="DUF3741 DOMAIN-CONTAINING PROTEIN"/>
    <property type="match status" value="1"/>
</dbReference>
<dbReference type="InterPro" id="IPR032795">
    <property type="entry name" value="DUF3741-assoc"/>
</dbReference>
<evidence type="ECO:0000313" key="4">
    <source>
        <dbReference type="Proteomes" id="UP000729402"/>
    </source>
</evidence>
<comment type="caution">
    <text evidence="3">The sequence shown here is derived from an EMBL/GenBank/DDBJ whole genome shotgun (WGS) entry which is preliminary data.</text>
</comment>
<dbReference type="AlphaFoldDB" id="A0A8J6BWC6"/>
<dbReference type="Proteomes" id="UP000729402">
    <property type="component" value="Unassembled WGS sequence"/>
</dbReference>
<dbReference type="PANTHER" id="PTHR34282">
    <property type="entry name" value="OS01G0228800 PROTEIN-RELATED"/>
    <property type="match status" value="1"/>
</dbReference>
<feature type="region of interest" description="Disordered" evidence="1">
    <location>
        <begin position="555"/>
        <end position="656"/>
    </location>
</feature>
<evidence type="ECO:0000259" key="2">
    <source>
        <dbReference type="Pfam" id="PF14383"/>
    </source>
</evidence>
<dbReference type="OrthoDB" id="761625at2759"/>
<accession>A0A8J6BWC6</accession>
<dbReference type="Pfam" id="PF14383">
    <property type="entry name" value="VARLMGL"/>
    <property type="match status" value="1"/>
</dbReference>
<reference evidence="3" key="1">
    <citation type="journal article" date="2021" name="bioRxiv">
        <title>Whole Genome Assembly and Annotation of Northern Wild Rice, Zizania palustris L., Supports a Whole Genome Duplication in the Zizania Genus.</title>
        <authorList>
            <person name="Haas M."/>
            <person name="Kono T."/>
            <person name="Macchietto M."/>
            <person name="Millas R."/>
            <person name="McGilp L."/>
            <person name="Shao M."/>
            <person name="Duquette J."/>
            <person name="Hirsch C.N."/>
            <person name="Kimball J."/>
        </authorList>
    </citation>
    <scope>NUCLEOTIDE SEQUENCE</scope>
    <source>
        <tissue evidence="3">Fresh leaf tissue</tissue>
    </source>
</reference>
<name>A0A8J6BWC6_ZIZPA</name>
<feature type="domain" description="DUF3741" evidence="2">
    <location>
        <begin position="329"/>
        <end position="354"/>
    </location>
</feature>
<feature type="compositionally biased region" description="Gly residues" evidence="1">
    <location>
        <begin position="104"/>
        <end position="114"/>
    </location>
</feature>
<feature type="compositionally biased region" description="Basic and acidic residues" evidence="1">
    <location>
        <begin position="623"/>
        <end position="635"/>
    </location>
</feature>
<feature type="region of interest" description="Disordered" evidence="1">
    <location>
        <begin position="28"/>
        <end position="119"/>
    </location>
</feature>
<proteinExistence type="predicted"/>
<evidence type="ECO:0000256" key="1">
    <source>
        <dbReference type="SAM" id="MobiDB-lite"/>
    </source>
</evidence>
<reference evidence="3" key="2">
    <citation type="submission" date="2021-02" db="EMBL/GenBank/DDBJ databases">
        <authorList>
            <person name="Kimball J.A."/>
            <person name="Haas M.W."/>
            <person name="Macchietto M."/>
            <person name="Kono T."/>
            <person name="Duquette J."/>
            <person name="Shao M."/>
        </authorList>
    </citation>
    <scope>NUCLEOTIDE SEQUENCE</scope>
    <source>
        <tissue evidence="3">Fresh leaf tissue</tissue>
    </source>
</reference>